<name>A0ABP9Q8R4_9PSEU</name>
<reference evidence="2" key="1">
    <citation type="journal article" date="2019" name="Int. J. Syst. Evol. Microbiol.">
        <title>The Global Catalogue of Microorganisms (GCM) 10K type strain sequencing project: providing services to taxonomists for standard genome sequencing and annotation.</title>
        <authorList>
            <consortium name="The Broad Institute Genomics Platform"/>
            <consortium name="The Broad Institute Genome Sequencing Center for Infectious Disease"/>
            <person name="Wu L."/>
            <person name="Ma J."/>
        </authorList>
    </citation>
    <scope>NUCLEOTIDE SEQUENCE [LARGE SCALE GENOMIC DNA]</scope>
    <source>
        <strain evidence="2">JCM 18054</strain>
    </source>
</reference>
<dbReference type="EMBL" id="BAABIB010000035">
    <property type="protein sequence ID" value="GAA5156299.1"/>
    <property type="molecule type" value="Genomic_DNA"/>
</dbReference>
<gene>
    <name evidence="1" type="ORF">GCM10023214_13500</name>
</gene>
<sequence>MTLDDALLREAKTVAVRSGRSFSAVLEDALRVWLAERADARRQAAGFRLPVDGEGGLRPGVDLGDKEALSALLDEDVPFADR</sequence>
<comment type="caution">
    <text evidence="1">The sequence shown here is derived from an EMBL/GenBank/DDBJ whole genome shotgun (WGS) entry which is preliminary data.</text>
</comment>
<proteinExistence type="predicted"/>
<protein>
    <submittedName>
        <fullName evidence="1">Ribbon-helix-helix domain-containing protein</fullName>
    </submittedName>
</protein>
<keyword evidence="2" id="KW-1185">Reference proteome</keyword>
<evidence type="ECO:0000313" key="2">
    <source>
        <dbReference type="Proteomes" id="UP001500192"/>
    </source>
</evidence>
<accession>A0ABP9Q8R4</accession>
<evidence type="ECO:0000313" key="1">
    <source>
        <dbReference type="EMBL" id="GAA5156299.1"/>
    </source>
</evidence>
<dbReference type="Proteomes" id="UP001500192">
    <property type="component" value="Unassembled WGS sequence"/>
</dbReference>
<organism evidence="1 2">
    <name type="scientific">Amycolatopsis dongchuanensis</name>
    <dbReference type="NCBI Taxonomy" id="1070866"/>
    <lineage>
        <taxon>Bacteria</taxon>
        <taxon>Bacillati</taxon>
        <taxon>Actinomycetota</taxon>
        <taxon>Actinomycetes</taxon>
        <taxon>Pseudonocardiales</taxon>
        <taxon>Pseudonocardiaceae</taxon>
        <taxon>Amycolatopsis</taxon>
    </lineage>
</organism>